<gene>
    <name evidence="2" type="ORF">H9816_04415</name>
</gene>
<reference evidence="2" key="2">
    <citation type="submission" date="2021-04" db="EMBL/GenBank/DDBJ databases">
        <authorList>
            <person name="Gilroy R."/>
        </authorList>
    </citation>
    <scope>NUCLEOTIDE SEQUENCE</scope>
    <source>
        <strain evidence="2">ChiHjej11B10-19426</strain>
    </source>
</reference>
<accession>A0A9D2IL48</accession>
<keyword evidence="1" id="KW-1133">Transmembrane helix</keyword>
<protein>
    <submittedName>
        <fullName evidence="2">Phage holin family protein</fullName>
    </submittedName>
</protein>
<keyword evidence="1" id="KW-0472">Membrane</keyword>
<dbReference type="Pfam" id="PF07332">
    <property type="entry name" value="Phage_holin_3_6"/>
    <property type="match status" value="1"/>
</dbReference>
<sequence>MDELFQDIRRYIDLRFKRAKLQAVENLSVFCSRAIVIAAFLLMLLLAVLTLTGALVAAVSNWIGSLPWAFVIVGGAYLIAALIFYLLRKHLFVDSMVRMFSRMFFDNEPQLEEDDDEDFR</sequence>
<dbReference type="EMBL" id="DXCC01000014">
    <property type="protein sequence ID" value="HIZ15133.1"/>
    <property type="molecule type" value="Genomic_DNA"/>
</dbReference>
<evidence type="ECO:0000256" key="1">
    <source>
        <dbReference type="SAM" id="Phobius"/>
    </source>
</evidence>
<dbReference type="Proteomes" id="UP000824014">
    <property type="component" value="Unassembled WGS sequence"/>
</dbReference>
<feature type="transmembrane region" description="Helical" evidence="1">
    <location>
        <begin position="35"/>
        <end position="60"/>
    </location>
</feature>
<dbReference type="AlphaFoldDB" id="A0A9D2IL48"/>
<organism evidence="2 3">
    <name type="scientific">Candidatus Tidjanibacter faecipullorum</name>
    <dbReference type="NCBI Taxonomy" id="2838766"/>
    <lineage>
        <taxon>Bacteria</taxon>
        <taxon>Pseudomonadati</taxon>
        <taxon>Bacteroidota</taxon>
        <taxon>Bacteroidia</taxon>
        <taxon>Bacteroidales</taxon>
        <taxon>Rikenellaceae</taxon>
        <taxon>Tidjanibacter</taxon>
    </lineage>
</organism>
<feature type="transmembrane region" description="Helical" evidence="1">
    <location>
        <begin position="66"/>
        <end position="87"/>
    </location>
</feature>
<reference evidence="2" key="1">
    <citation type="journal article" date="2021" name="PeerJ">
        <title>Extensive microbial diversity within the chicken gut microbiome revealed by metagenomics and culture.</title>
        <authorList>
            <person name="Gilroy R."/>
            <person name="Ravi A."/>
            <person name="Getino M."/>
            <person name="Pursley I."/>
            <person name="Horton D.L."/>
            <person name="Alikhan N.F."/>
            <person name="Baker D."/>
            <person name="Gharbi K."/>
            <person name="Hall N."/>
            <person name="Watson M."/>
            <person name="Adriaenssens E.M."/>
            <person name="Foster-Nyarko E."/>
            <person name="Jarju S."/>
            <person name="Secka A."/>
            <person name="Antonio M."/>
            <person name="Oren A."/>
            <person name="Chaudhuri R.R."/>
            <person name="La Ragione R."/>
            <person name="Hildebrand F."/>
            <person name="Pallen M.J."/>
        </authorList>
    </citation>
    <scope>NUCLEOTIDE SEQUENCE</scope>
    <source>
        <strain evidence="2">ChiHjej11B10-19426</strain>
    </source>
</reference>
<keyword evidence="1" id="KW-0812">Transmembrane</keyword>
<proteinExistence type="predicted"/>
<evidence type="ECO:0000313" key="2">
    <source>
        <dbReference type="EMBL" id="HIZ15133.1"/>
    </source>
</evidence>
<comment type="caution">
    <text evidence="2">The sequence shown here is derived from an EMBL/GenBank/DDBJ whole genome shotgun (WGS) entry which is preliminary data.</text>
</comment>
<dbReference type="InterPro" id="IPR009937">
    <property type="entry name" value="Phage_holin_3_6"/>
</dbReference>
<name>A0A9D2IL48_9BACT</name>
<evidence type="ECO:0000313" key="3">
    <source>
        <dbReference type="Proteomes" id="UP000824014"/>
    </source>
</evidence>